<dbReference type="InterPro" id="IPR020846">
    <property type="entry name" value="MFS_dom"/>
</dbReference>
<dbReference type="OrthoDB" id="117970at2157"/>
<dbReference type="PANTHER" id="PTHR43528">
    <property type="entry name" value="ALPHA-KETOGLUTARATE PERMEASE"/>
    <property type="match status" value="1"/>
</dbReference>
<evidence type="ECO:0000256" key="2">
    <source>
        <dbReference type="ARBA" id="ARBA00022448"/>
    </source>
</evidence>
<feature type="transmembrane region" description="Helical" evidence="5">
    <location>
        <begin position="149"/>
        <end position="173"/>
    </location>
</feature>
<accession>C3MNZ7</accession>
<keyword evidence="3" id="KW-1003">Cell membrane</keyword>
<feature type="transmembrane region" description="Helical" evidence="5">
    <location>
        <begin position="307"/>
        <end position="326"/>
    </location>
</feature>
<evidence type="ECO:0000256" key="4">
    <source>
        <dbReference type="ARBA" id="ARBA00022847"/>
    </source>
</evidence>
<dbReference type="SUPFAM" id="SSF103473">
    <property type="entry name" value="MFS general substrate transporter"/>
    <property type="match status" value="1"/>
</dbReference>
<dbReference type="InterPro" id="IPR011701">
    <property type="entry name" value="MFS"/>
</dbReference>
<gene>
    <name evidence="7" type="ordered locus">LS215_1083</name>
</gene>
<keyword evidence="4" id="KW-0769">Symport</keyword>
<feature type="transmembrane region" description="Helical" evidence="5">
    <location>
        <begin position="12"/>
        <end position="38"/>
    </location>
</feature>
<dbReference type="HOGENOM" id="CLU_001265_39_0_2"/>
<feature type="domain" description="Major facilitator superfamily (MFS) profile" evidence="6">
    <location>
        <begin position="12"/>
        <end position="421"/>
    </location>
</feature>
<evidence type="ECO:0000256" key="3">
    <source>
        <dbReference type="ARBA" id="ARBA00022475"/>
    </source>
</evidence>
<dbReference type="PANTHER" id="PTHR43528:SF1">
    <property type="entry name" value="ALPHA-KETOGLUTARATE PERMEASE"/>
    <property type="match status" value="1"/>
</dbReference>
<dbReference type="GO" id="GO:0005886">
    <property type="term" value="C:plasma membrane"/>
    <property type="evidence" value="ECO:0007669"/>
    <property type="project" value="UniProtKB-SubCell"/>
</dbReference>
<dbReference type="Gene3D" id="1.20.1250.20">
    <property type="entry name" value="MFS general substrate transporter like domains"/>
    <property type="match status" value="2"/>
</dbReference>
<feature type="transmembrane region" description="Helical" evidence="5">
    <location>
        <begin position="109"/>
        <end position="128"/>
    </location>
</feature>
<feature type="transmembrane region" description="Helical" evidence="5">
    <location>
        <begin position="332"/>
        <end position="356"/>
    </location>
</feature>
<organism evidence="7 8">
    <name type="scientific">Saccharolobus islandicus (strain L.S.2.15 / Lassen #1)</name>
    <name type="common">Sulfolobus islandicus</name>
    <dbReference type="NCBI Taxonomy" id="429572"/>
    <lineage>
        <taxon>Archaea</taxon>
        <taxon>Thermoproteota</taxon>
        <taxon>Thermoprotei</taxon>
        <taxon>Sulfolobales</taxon>
        <taxon>Sulfolobaceae</taxon>
        <taxon>Saccharolobus</taxon>
    </lineage>
</organism>
<comment type="subcellular location">
    <subcellularLocation>
        <location evidence="1">Cell membrane</location>
        <topology evidence="1">Multi-pass membrane protein</topology>
    </subcellularLocation>
</comment>
<feature type="transmembrane region" description="Helical" evidence="5">
    <location>
        <begin position="228"/>
        <end position="252"/>
    </location>
</feature>
<evidence type="ECO:0000256" key="5">
    <source>
        <dbReference type="SAM" id="Phobius"/>
    </source>
</evidence>
<feature type="transmembrane region" description="Helical" evidence="5">
    <location>
        <begin position="185"/>
        <end position="207"/>
    </location>
</feature>
<evidence type="ECO:0000313" key="7">
    <source>
        <dbReference type="EMBL" id="ACP35110.1"/>
    </source>
</evidence>
<keyword evidence="2" id="KW-0813">Transport</keyword>
<keyword evidence="5" id="KW-0812">Transmembrane</keyword>
<proteinExistence type="predicted"/>
<dbReference type="GO" id="GO:0015293">
    <property type="term" value="F:symporter activity"/>
    <property type="evidence" value="ECO:0007669"/>
    <property type="project" value="UniProtKB-KW"/>
</dbReference>
<dbReference type="AlphaFoldDB" id="C3MNZ7"/>
<dbReference type="Proteomes" id="UP000001747">
    <property type="component" value="Chromosome"/>
</dbReference>
<sequence length="430" mass="46580">MVYGLNKQQWLAIFSTWLGWLMDGYTSIAYALVGVIISKIFFPSSIGILGLIATFGGFAVGALARPIGSLVFGNYIGDKMGRRNMLVITILGFSLLASSKSLLPSYEAVGILAPILLYVILFAEGMFAGAEYGGGTTLALESVPAERRAFIGSFVQSGFGTGYFIISLVYSLLYSIYGSSGFQQIGWRVLFATCIIPGLITLIIRRITDESPIFREMESKREVAKIPIKNLFASSYSSVLIGLMITSGLLYINTATFSFYPSVLTLENIPGSLVGISVAIINLISLFGVWIGGFIADKIKRGRKFPMLLYSIIFVALIYPILYLGLSKSFSLATSVFSIQAFLEAMIFSTLPAFLAEQFSKKYRTTGVGFTYNGGAIAGGFAISAIFALSTSLGLLYAWFLNMIIAGIIMIIGIVLAKETYSGKQDPIME</sequence>
<protein>
    <submittedName>
        <fullName evidence="7">Major facilitator superfamily MFS_1</fullName>
    </submittedName>
</protein>
<evidence type="ECO:0000256" key="1">
    <source>
        <dbReference type="ARBA" id="ARBA00004651"/>
    </source>
</evidence>
<dbReference type="EMBL" id="CP001399">
    <property type="protein sequence ID" value="ACP35110.1"/>
    <property type="molecule type" value="Genomic_DNA"/>
</dbReference>
<feature type="transmembrane region" description="Helical" evidence="5">
    <location>
        <begin position="85"/>
        <end position="103"/>
    </location>
</feature>
<dbReference type="InterPro" id="IPR051084">
    <property type="entry name" value="H+-coupled_symporters"/>
</dbReference>
<dbReference type="KEGG" id="sis:LS215_1083"/>
<name>C3MNZ7_SACI2</name>
<dbReference type="PROSITE" id="PS50850">
    <property type="entry name" value="MFS"/>
    <property type="match status" value="1"/>
</dbReference>
<feature type="transmembrane region" description="Helical" evidence="5">
    <location>
        <begin position="44"/>
        <end position="64"/>
    </location>
</feature>
<keyword evidence="5" id="KW-1133">Transmembrane helix</keyword>
<feature type="transmembrane region" description="Helical" evidence="5">
    <location>
        <begin position="272"/>
        <end position="295"/>
    </location>
</feature>
<keyword evidence="5" id="KW-0472">Membrane</keyword>
<reference evidence="7 8" key="1">
    <citation type="journal article" date="2009" name="Proc. Natl. Acad. Sci. U.S.A.">
        <title>Biogeography of the Sulfolobus islandicus pan-genome.</title>
        <authorList>
            <person name="Reno M.L."/>
            <person name="Held N.L."/>
            <person name="Fields C.J."/>
            <person name="Burke P.V."/>
            <person name="Whitaker R.J."/>
        </authorList>
    </citation>
    <scope>NUCLEOTIDE SEQUENCE [LARGE SCALE GENOMIC DNA]</scope>
    <source>
        <strain evidence="8">L.S.2.15 / Lassen #1</strain>
    </source>
</reference>
<evidence type="ECO:0000313" key="8">
    <source>
        <dbReference type="Proteomes" id="UP000001747"/>
    </source>
</evidence>
<dbReference type="RefSeq" id="WP_012713475.1">
    <property type="nucleotide sequence ID" value="NC_012589.1"/>
</dbReference>
<dbReference type="GeneID" id="7797590"/>
<dbReference type="Pfam" id="PF07690">
    <property type="entry name" value="MFS_1"/>
    <property type="match status" value="1"/>
</dbReference>
<feature type="transmembrane region" description="Helical" evidence="5">
    <location>
        <begin position="368"/>
        <end position="390"/>
    </location>
</feature>
<dbReference type="InterPro" id="IPR036259">
    <property type="entry name" value="MFS_trans_sf"/>
</dbReference>
<evidence type="ECO:0000259" key="6">
    <source>
        <dbReference type="PROSITE" id="PS50850"/>
    </source>
</evidence>
<feature type="transmembrane region" description="Helical" evidence="5">
    <location>
        <begin position="396"/>
        <end position="417"/>
    </location>
</feature>